<name>A0A1L7WNG5_9HELO</name>
<reference evidence="2 3" key="1">
    <citation type="submission" date="2016-03" db="EMBL/GenBank/DDBJ databases">
        <authorList>
            <person name="Ploux O."/>
        </authorList>
    </citation>
    <scope>NUCLEOTIDE SEQUENCE [LARGE SCALE GENOMIC DNA]</scope>
    <source>
        <strain evidence="2 3">UAMH 11012</strain>
    </source>
</reference>
<dbReference type="Proteomes" id="UP000184330">
    <property type="component" value="Unassembled WGS sequence"/>
</dbReference>
<dbReference type="AlphaFoldDB" id="A0A1L7WNG5"/>
<feature type="compositionally biased region" description="Polar residues" evidence="1">
    <location>
        <begin position="86"/>
        <end position="106"/>
    </location>
</feature>
<organism evidence="2 3">
    <name type="scientific">Phialocephala subalpina</name>
    <dbReference type="NCBI Taxonomy" id="576137"/>
    <lineage>
        <taxon>Eukaryota</taxon>
        <taxon>Fungi</taxon>
        <taxon>Dikarya</taxon>
        <taxon>Ascomycota</taxon>
        <taxon>Pezizomycotina</taxon>
        <taxon>Leotiomycetes</taxon>
        <taxon>Helotiales</taxon>
        <taxon>Mollisiaceae</taxon>
        <taxon>Phialocephala</taxon>
        <taxon>Phialocephala fortinii species complex</taxon>
    </lineage>
</organism>
<dbReference type="EMBL" id="FJOG01000005">
    <property type="protein sequence ID" value="CZR54308.1"/>
    <property type="molecule type" value="Genomic_DNA"/>
</dbReference>
<evidence type="ECO:0000256" key="1">
    <source>
        <dbReference type="SAM" id="MobiDB-lite"/>
    </source>
</evidence>
<evidence type="ECO:0000313" key="3">
    <source>
        <dbReference type="Proteomes" id="UP000184330"/>
    </source>
</evidence>
<accession>A0A1L7WNG5</accession>
<feature type="region of interest" description="Disordered" evidence="1">
    <location>
        <begin position="80"/>
        <end position="106"/>
    </location>
</feature>
<sequence length="137" mass="15207">MTGSIMAGDIVFGLSDCWPQEVLSLYLLLLAFFASGKYAKYVTVGQKDSVWDLLDFFNDAIEDGLRGLYSSSNFFTSANGADDNNLENGTKNIDWQNPDNKQYSSSDSRLEGVARGWHSANGTDDWADYGDDNEYTI</sequence>
<keyword evidence="3" id="KW-1185">Reference proteome</keyword>
<proteinExistence type="predicted"/>
<gene>
    <name evidence="2" type="ORF">PAC_04192</name>
</gene>
<evidence type="ECO:0000313" key="2">
    <source>
        <dbReference type="EMBL" id="CZR54308.1"/>
    </source>
</evidence>
<protein>
    <submittedName>
        <fullName evidence="2">Uncharacterized protein</fullName>
    </submittedName>
</protein>